<sequence>MDPMQKVSIHYCNLTKKERATCDLIMENPEVVIHNPIAEAAEIYQVSPSSILRLSKKIGYKGYSEFRYALEGYYNHRSRNQKQTILSDEIIDIYQSSFNELRNSIDESKIIELVHILQTKNFKTVGIGNSSLAAKQLIYSLYVEDYWGECVNDSVKVSFLDKTLTPNDAIIVFSVSGNHDLYYKEMKKWKESGATIVLVTTNPESQLCKLCQLSITLPSLPLTLFQSPKQVHYLENRTIFYVFIDILLAYFVTTKTTNQTD</sequence>
<dbReference type="InterPro" id="IPR000281">
    <property type="entry name" value="HTH_RpiR"/>
</dbReference>
<dbReference type="SUPFAM" id="SSF46689">
    <property type="entry name" value="Homeodomain-like"/>
    <property type="match status" value="1"/>
</dbReference>
<dbReference type="Gene3D" id="1.10.10.10">
    <property type="entry name" value="Winged helix-like DNA-binding domain superfamily/Winged helix DNA-binding domain"/>
    <property type="match status" value="1"/>
</dbReference>
<dbReference type="Pfam" id="PF01418">
    <property type="entry name" value="HTH_6"/>
    <property type="match status" value="1"/>
</dbReference>
<dbReference type="GO" id="GO:0097367">
    <property type="term" value="F:carbohydrate derivative binding"/>
    <property type="evidence" value="ECO:0007669"/>
    <property type="project" value="InterPro"/>
</dbReference>
<dbReference type="Gene3D" id="3.40.50.10490">
    <property type="entry name" value="Glucose-6-phosphate isomerase like protein, domain 1"/>
    <property type="match status" value="1"/>
</dbReference>
<evidence type="ECO:0000313" key="2">
    <source>
        <dbReference type="EMBL" id="EFW02987.1"/>
    </source>
</evidence>
<dbReference type="GO" id="GO:0003677">
    <property type="term" value="F:DNA binding"/>
    <property type="evidence" value="ECO:0007669"/>
    <property type="project" value="InterPro"/>
</dbReference>
<dbReference type="Proteomes" id="UP000003157">
    <property type="component" value="Unassembled WGS sequence"/>
</dbReference>
<evidence type="ECO:0000313" key="3">
    <source>
        <dbReference type="Proteomes" id="UP000003157"/>
    </source>
</evidence>
<comment type="caution">
    <text evidence="2">The sequence shown here is derived from an EMBL/GenBank/DDBJ whole genome shotgun (WGS) entry which is preliminary data.</text>
</comment>
<dbReference type="PROSITE" id="PS51071">
    <property type="entry name" value="HTH_RPIR"/>
    <property type="match status" value="1"/>
</dbReference>
<dbReference type="InterPro" id="IPR009057">
    <property type="entry name" value="Homeodomain-like_sf"/>
</dbReference>
<accession>E7GG83</accession>
<dbReference type="InterPro" id="IPR046348">
    <property type="entry name" value="SIS_dom_sf"/>
</dbReference>
<protein>
    <recommendedName>
        <fullName evidence="1">HTH rpiR-type domain-containing protein</fullName>
    </recommendedName>
</protein>
<dbReference type="eggNOG" id="COG1737">
    <property type="taxonomic scope" value="Bacteria"/>
</dbReference>
<dbReference type="InterPro" id="IPR001347">
    <property type="entry name" value="SIS_dom"/>
</dbReference>
<dbReference type="RefSeq" id="WP_008790858.1">
    <property type="nucleotide sequence ID" value="NZ_AKCB01000001.1"/>
</dbReference>
<dbReference type="GeneID" id="78229582"/>
<dbReference type="InterPro" id="IPR036388">
    <property type="entry name" value="WH-like_DNA-bd_sf"/>
</dbReference>
<reference evidence="2 3" key="1">
    <citation type="submission" date="2010-12" db="EMBL/GenBank/DDBJ databases">
        <title>The Genome Sequence of Coprobacillus sp. strain 29_1.</title>
        <authorList>
            <consortium name="The Broad Institute Genome Sequencing Platform"/>
            <person name="Earl A."/>
            <person name="Ward D."/>
            <person name="Feldgarden M."/>
            <person name="Gevers D."/>
            <person name="Daigneault M."/>
            <person name="Sibley C.D."/>
            <person name="White A."/>
            <person name="Strauss J."/>
            <person name="Allen-Vercoe E."/>
            <person name="Young S.K."/>
            <person name="Zeng Q."/>
            <person name="Gargeya S."/>
            <person name="Fitzgerald M."/>
            <person name="Haas B."/>
            <person name="Abouelleil A."/>
            <person name="Alvarado L."/>
            <person name="Arachchi H.M."/>
            <person name="Berlin A."/>
            <person name="Brown A."/>
            <person name="Chapman S.B."/>
            <person name="Chen Z."/>
            <person name="Dunbar C."/>
            <person name="Freedman E."/>
            <person name="Gearin G."/>
            <person name="Gellesch M."/>
            <person name="Goldberg J."/>
            <person name="Griggs A."/>
            <person name="Gujja S."/>
            <person name="Heilman E."/>
            <person name="Heiman D."/>
            <person name="Howarth C."/>
            <person name="Larson L."/>
            <person name="Lui A."/>
            <person name="MacDonald P.J.P."/>
            <person name="Mehta T."/>
            <person name="Montmayeur A."/>
            <person name="Murphy C."/>
            <person name="Neiman D."/>
            <person name="Pearson M."/>
            <person name="Priest M."/>
            <person name="Roberts A."/>
            <person name="Saif S."/>
            <person name="Shea T."/>
            <person name="Shenoy N."/>
            <person name="Sisk P."/>
            <person name="Stolte C."/>
            <person name="Sykes S."/>
            <person name="White J."/>
            <person name="Yandava C."/>
            <person name="Nusbaum C."/>
            <person name="Birren B."/>
        </authorList>
    </citation>
    <scope>NUCLEOTIDE SEQUENCE [LARGE SCALE GENOMIC DNA]</scope>
    <source>
        <strain evidence="2 3">29_1</strain>
    </source>
</reference>
<dbReference type="GO" id="GO:1901135">
    <property type="term" value="P:carbohydrate derivative metabolic process"/>
    <property type="evidence" value="ECO:0007669"/>
    <property type="project" value="InterPro"/>
</dbReference>
<dbReference type="InterPro" id="IPR047640">
    <property type="entry name" value="RpiR-like"/>
</dbReference>
<dbReference type="Pfam" id="PF01380">
    <property type="entry name" value="SIS"/>
    <property type="match status" value="1"/>
</dbReference>
<dbReference type="PANTHER" id="PTHR30514:SF1">
    <property type="entry name" value="HTH-TYPE TRANSCRIPTIONAL REGULATOR HEXR-RELATED"/>
    <property type="match status" value="1"/>
</dbReference>
<dbReference type="AlphaFoldDB" id="E7GG83"/>
<dbReference type="GO" id="GO:0003700">
    <property type="term" value="F:DNA-binding transcription factor activity"/>
    <property type="evidence" value="ECO:0007669"/>
    <property type="project" value="InterPro"/>
</dbReference>
<organism evidence="2 3">
    <name type="scientific">Coprobacillus cateniformis</name>
    <dbReference type="NCBI Taxonomy" id="100884"/>
    <lineage>
        <taxon>Bacteria</taxon>
        <taxon>Bacillati</taxon>
        <taxon>Bacillota</taxon>
        <taxon>Erysipelotrichia</taxon>
        <taxon>Erysipelotrichales</taxon>
        <taxon>Coprobacillaceae</taxon>
        <taxon>Coprobacillus</taxon>
    </lineage>
</organism>
<name>E7GG83_9FIRM</name>
<dbReference type="EMBL" id="ADKX01000053">
    <property type="protein sequence ID" value="EFW02987.1"/>
    <property type="molecule type" value="Genomic_DNA"/>
</dbReference>
<dbReference type="PANTHER" id="PTHR30514">
    <property type="entry name" value="GLUCOKINASE"/>
    <property type="match status" value="1"/>
</dbReference>
<keyword evidence="3" id="KW-1185">Reference proteome</keyword>
<dbReference type="HOGENOM" id="CLU_055769_4_4_9"/>
<dbReference type="OrthoDB" id="1648815at2"/>
<dbReference type="SUPFAM" id="SSF53697">
    <property type="entry name" value="SIS domain"/>
    <property type="match status" value="1"/>
</dbReference>
<dbReference type="STRING" id="100884.GCA_000269565_01715"/>
<evidence type="ECO:0000259" key="1">
    <source>
        <dbReference type="PROSITE" id="PS51071"/>
    </source>
</evidence>
<proteinExistence type="predicted"/>
<gene>
    <name evidence="2" type="ORF">HMPREF9488_03776</name>
</gene>
<feature type="domain" description="HTH rpiR-type" evidence="1">
    <location>
        <begin position="1"/>
        <end position="77"/>
    </location>
</feature>